<feature type="zinc finger region" description="C3H1-type" evidence="5">
    <location>
        <begin position="96"/>
        <end position="123"/>
    </location>
</feature>
<dbReference type="PANTHER" id="PTHR12681:SF0">
    <property type="entry name" value="ZINC FINGER CCCH DOMAIN-CONTAINING PROTEIN 15"/>
    <property type="match status" value="1"/>
</dbReference>
<sequence>MPPKAQGPSKKTVEKQKAKVIEDKTFGLKNKKGNKNQKFIQQVQNQVQNAGKTARDLAKLQEEKEKRKEDKKKAEDELKILFKPTITQQVLAKGTDPKSVLCMYFKQGLCSKGDKCKFSHDLTIERKAEKRSIYDDLRENGNKENETMESWDDAKLADVVERRHGEENRKKNATQIVCKYFLEAVENNTYGWFWTCGNGPSCMYRHALPPGYMLRRERQLLDDQKEVISLEDLVERERAALGPSVTKVTLDSFLAWKKRKVEEKKQQLVKDEEKKRNDYVKHGRLLGLSGREMFTFNPELLRTDDDDADDEIDYKHRTDDEDEEDEEEEEEKVSEAAAIKKTTIRDLSDDFLSMEAREADNSGTIATDDRFDQFRKIEKEKQARRNIAAAQVILEEENKLDQACGGGTESAASFYSNGMKEENDEDEDDEDNEDNSQDRVMNDVDIDEDLFDDDEALDDIEQELDNLSVTTKKSSAFS</sequence>
<protein>
    <recommendedName>
        <fullName evidence="8">C3H1-type domain-containing protein</fullName>
    </recommendedName>
</protein>
<dbReference type="InterPro" id="IPR036855">
    <property type="entry name" value="Znf_CCCH_sf"/>
</dbReference>
<dbReference type="AlphaFoldDB" id="A0A815K1S7"/>
<gene>
    <name evidence="10" type="ORF">GPM918_LOCUS32623</name>
    <name evidence="9" type="ORF">OVA965_LOCUS24524</name>
    <name evidence="12" type="ORF">SRO942_LOCUS33293</name>
    <name evidence="11" type="ORF">TMI583_LOCUS25247</name>
</gene>
<evidence type="ECO:0000313" key="10">
    <source>
        <dbReference type="EMBL" id="CAF1387388.1"/>
    </source>
</evidence>
<evidence type="ECO:0000313" key="13">
    <source>
        <dbReference type="Proteomes" id="UP000663829"/>
    </source>
</evidence>
<evidence type="ECO:0000256" key="3">
    <source>
        <dbReference type="ARBA" id="ARBA00022771"/>
    </source>
</evidence>
<feature type="compositionally biased region" description="Acidic residues" evidence="7">
    <location>
        <begin position="444"/>
        <end position="459"/>
    </location>
</feature>
<dbReference type="Gene3D" id="6.20.400.10">
    <property type="match status" value="1"/>
</dbReference>
<dbReference type="GO" id="GO:0003729">
    <property type="term" value="F:mRNA binding"/>
    <property type="evidence" value="ECO:0007669"/>
    <property type="project" value="TreeGrafter"/>
</dbReference>
<dbReference type="Proteomes" id="UP000677228">
    <property type="component" value="Unassembled WGS sequence"/>
</dbReference>
<dbReference type="Pfam" id="PF16543">
    <property type="entry name" value="DFRP_C"/>
    <property type="match status" value="1"/>
</dbReference>
<feature type="compositionally biased region" description="Acidic residues" evidence="7">
    <location>
        <begin position="422"/>
        <end position="435"/>
    </location>
</feature>
<feature type="zinc finger region" description="C3H1-type" evidence="5">
    <location>
        <begin position="172"/>
        <end position="209"/>
    </location>
</feature>
<proteinExistence type="inferred from homology"/>
<evidence type="ECO:0000256" key="2">
    <source>
        <dbReference type="ARBA" id="ARBA00022723"/>
    </source>
</evidence>
<dbReference type="SUPFAM" id="SSF90229">
    <property type="entry name" value="CCCH zinc finger"/>
    <property type="match status" value="1"/>
</dbReference>
<evidence type="ECO:0000313" key="9">
    <source>
        <dbReference type="EMBL" id="CAF1212500.1"/>
    </source>
</evidence>
<dbReference type="GO" id="GO:0005829">
    <property type="term" value="C:cytosol"/>
    <property type="evidence" value="ECO:0007669"/>
    <property type="project" value="TreeGrafter"/>
</dbReference>
<feature type="region of interest" description="Disordered" evidence="7">
    <location>
        <begin position="397"/>
        <end position="459"/>
    </location>
</feature>
<evidence type="ECO:0000256" key="5">
    <source>
        <dbReference type="PROSITE-ProRule" id="PRU00723"/>
    </source>
</evidence>
<reference evidence="10" key="1">
    <citation type="submission" date="2021-02" db="EMBL/GenBank/DDBJ databases">
        <authorList>
            <person name="Nowell W R."/>
        </authorList>
    </citation>
    <scope>NUCLEOTIDE SEQUENCE</scope>
</reference>
<keyword evidence="3 5" id="KW-0863">Zinc-finger</keyword>
<dbReference type="Proteomes" id="UP000681722">
    <property type="component" value="Unassembled WGS sequence"/>
</dbReference>
<feature type="coiled-coil region" evidence="6">
    <location>
        <begin position="40"/>
        <end position="77"/>
    </location>
</feature>
<dbReference type="Pfam" id="PF00642">
    <property type="entry name" value="zf-CCCH"/>
    <property type="match status" value="1"/>
</dbReference>
<dbReference type="EMBL" id="CAJNOK010014814">
    <property type="protein sequence ID" value="CAF1212500.1"/>
    <property type="molecule type" value="Genomic_DNA"/>
</dbReference>
<keyword evidence="13" id="KW-1185">Reference proteome</keyword>
<keyword evidence="2 5" id="KW-0479">Metal-binding</keyword>
<evidence type="ECO:0000256" key="1">
    <source>
        <dbReference type="ARBA" id="ARBA00010043"/>
    </source>
</evidence>
<name>A0A815K1S7_9BILA</name>
<dbReference type="GO" id="GO:0008270">
    <property type="term" value="F:zinc ion binding"/>
    <property type="evidence" value="ECO:0007669"/>
    <property type="project" value="UniProtKB-KW"/>
</dbReference>
<dbReference type="EMBL" id="CAJOBC010082183">
    <property type="protein sequence ID" value="CAF4282192.1"/>
    <property type="molecule type" value="Genomic_DNA"/>
</dbReference>
<accession>A0A815K1S7</accession>
<organism evidence="10 13">
    <name type="scientific">Didymodactylos carnosus</name>
    <dbReference type="NCBI Taxonomy" id="1234261"/>
    <lineage>
        <taxon>Eukaryota</taxon>
        <taxon>Metazoa</taxon>
        <taxon>Spiralia</taxon>
        <taxon>Gnathifera</taxon>
        <taxon>Rotifera</taxon>
        <taxon>Eurotatoria</taxon>
        <taxon>Bdelloidea</taxon>
        <taxon>Philodinida</taxon>
        <taxon>Philodinidae</taxon>
        <taxon>Didymodactylos</taxon>
    </lineage>
</organism>
<feature type="region of interest" description="Disordered" evidence="7">
    <location>
        <begin position="299"/>
        <end position="339"/>
    </location>
</feature>
<dbReference type="EMBL" id="CAJOBA010036353">
    <property type="protein sequence ID" value="CAF4021446.1"/>
    <property type="molecule type" value="Genomic_DNA"/>
</dbReference>
<evidence type="ECO:0000313" key="12">
    <source>
        <dbReference type="EMBL" id="CAF4282192.1"/>
    </source>
</evidence>
<dbReference type="OrthoDB" id="278280at2759"/>
<dbReference type="PROSITE" id="PS50103">
    <property type="entry name" value="ZF_C3H1"/>
    <property type="match status" value="2"/>
</dbReference>
<evidence type="ECO:0000259" key="8">
    <source>
        <dbReference type="PROSITE" id="PS50103"/>
    </source>
</evidence>
<dbReference type="InterPro" id="IPR000571">
    <property type="entry name" value="Znf_CCCH"/>
</dbReference>
<evidence type="ECO:0000256" key="7">
    <source>
        <dbReference type="SAM" id="MobiDB-lite"/>
    </source>
</evidence>
<feature type="compositionally biased region" description="Acidic residues" evidence="7">
    <location>
        <begin position="320"/>
        <end position="332"/>
    </location>
</feature>
<comment type="caution">
    <text evidence="10">The sequence shown here is derived from an EMBL/GenBank/DDBJ whole genome shotgun (WGS) entry which is preliminary data.</text>
</comment>
<evidence type="ECO:0000256" key="4">
    <source>
        <dbReference type="ARBA" id="ARBA00022833"/>
    </source>
</evidence>
<dbReference type="PANTHER" id="PTHR12681">
    <property type="entry name" value="ZINC FINGER-CONTAINING PROTEIN P48ZNF"/>
    <property type="match status" value="1"/>
</dbReference>
<evidence type="ECO:0000313" key="11">
    <source>
        <dbReference type="EMBL" id="CAF4021446.1"/>
    </source>
</evidence>
<feature type="domain" description="C3H1-type" evidence="8">
    <location>
        <begin position="172"/>
        <end position="209"/>
    </location>
</feature>
<dbReference type="EMBL" id="CAJNOQ010016780">
    <property type="protein sequence ID" value="CAF1387388.1"/>
    <property type="molecule type" value="Genomic_DNA"/>
</dbReference>
<dbReference type="Proteomes" id="UP000682733">
    <property type="component" value="Unassembled WGS sequence"/>
</dbReference>
<comment type="similarity">
    <text evidence="1">Belongs to the ZC3H15/TMA46 family.</text>
</comment>
<dbReference type="Gene3D" id="4.10.1000.10">
    <property type="entry name" value="Zinc finger, CCCH-type"/>
    <property type="match status" value="1"/>
</dbReference>
<dbReference type="InterPro" id="IPR032378">
    <property type="entry name" value="ZC3H15/TMA46_C"/>
</dbReference>
<evidence type="ECO:0000256" key="6">
    <source>
        <dbReference type="SAM" id="Coils"/>
    </source>
</evidence>
<dbReference type="SMART" id="SM00356">
    <property type="entry name" value="ZnF_C3H1"/>
    <property type="match status" value="2"/>
</dbReference>
<dbReference type="GO" id="GO:0002181">
    <property type="term" value="P:cytoplasmic translation"/>
    <property type="evidence" value="ECO:0007669"/>
    <property type="project" value="TreeGrafter"/>
</dbReference>
<feature type="domain" description="C3H1-type" evidence="8">
    <location>
        <begin position="96"/>
        <end position="123"/>
    </location>
</feature>
<keyword evidence="6" id="KW-0175">Coiled coil</keyword>
<keyword evidence="4 5" id="KW-0862">Zinc</keyword>
<dbReference type="Proteomes" id="UP000663829">
    <property type="component" value="Unassembled WGS sequence"/>
</dbReference>